<evidence type="ECO:0000259" key="2">
    <source>
        <dbReference type="Pfam" id="PF02770"/>
    </source>
</evidence>
<dbReference type="EMBL" id="CM000784">
    <property type="protein sequence ID" value="AQK95332.1"/>
    <property type="molecule type" value="Genomic_DNA"/>
</dbReference>
<dbReference type="InterPro" id="IPR046373">
    <property type="entry name" value="Acyl-CoA_Oxase/DH_mid-dom_sf"/>
</dbReference>
<dbReference type="AlphaFoldDB" id="A0A1D6FV51"/>
<dbReference type="Pfam" id="PF02770">
    <property type="entry name" value="Acyl-CoA_dh_M"/>
    <property type="match status" value="1"/>
</dbReference>
<protein>
    <submittedName>
        <fullName evidence="4">Isovaleryl-CoA dehydrogenase mitochondrial</fullName>
    </submittedName>
</protein>
<dbReference type="FunFam" id="1.10.540.10:FF:000007">
    <property type="entry name" value="Isovaleryl-CoA dehydrogenase, mitochondrial"/>
    <property type="match status" value="1"/>
</dbReference>
<dbReference type="InterPro" id="IPR037069">
    <property type="entry name" value="AcylCoA_DH/ox_N_sf"/>
</dbReference>
<dbReference type="Pfam" id="PF02771">
    <property type="entry name" value="Acyl-CoA_dh_N"/>
    <property type="match status" value="1"/>
</dbReference>
<organism evidence="4">
    <name type="scientific">Zea mays</name>
    <name type="common">Maize</name>
    <dbReference type="NCBI Taxonomy" id="4577"/>
    <lineage>
        <taxon>Eukaryota</taxon>
        <taxon>Viridiplantae</taxon>
        <taxon>Streptophyta</taxon>
        <taxon>Embryophyta</taxon>
        <taxon>Tracheophyta</taxon>
        <taxon>Spermatophyta</taxon>
        <taxon>Magnoliopsida</taxon>
        <taxon>Liliopsida</taxon>
        <taxon>Poales</taxon>
        <taxon>Poaceae</taxon>
        <taxon>PACMAD clade</taxon>
        <taxon>Panicoideae</taxon>
        <taxon>Andropogonodae</taxon>
        <taxon>Andropogoneae</taxon>
        <taxon>Tripsacinae</taxon>
        <taxon>Zea</taxon>
    </lineage>
</organism>
<dbReference type="InterPro" id="IPR006091">
    <property type="entry name" value="Acyl-CoA_Oxase/DH_mid-dom"/>
</dbReference>
<dbReference type="ExpressionAtlas" id="A0A1D6FV51">
    <property type="expression patterns" value="baseline and differential"/>
</dbReference>
<dbReference type="PANTHER" id="PTHR43884:SF12">
    <property type="entry name" value="ISOVALERYL-COA DEHYDROGENASE, MITOCHONDRIAL-RELATED"/>
    <property type="match status" value="1"/>
</dbReference>
<dbReference type="InterPro" id="IPR013786">
    <property type="entry name" value="AcylCoA_DH/ox_N"/>
</dbReference>
<evidence type="ECO:0000259" key="3">
    <source>
        <dbReference type="Pfam" id="PF02771"/>
    </source>
</evidence>
<name>A0A1D6FV51_MAIZE</name>
<feature type="domain" description="Acyl-CoA oxidase/dehydrogenase middle" evidence="2">
    <location>
        <begin position="218"/>
        <end position="305"/>
    </location>
</feature>
<feature type="region of interest" description="Disordered" evidence="1">
    <location>
        <begin position="1"/>
        <end position="41"/>
    </location>
</feature>
<dbReference type="PANTHER" id="PTHR43884">
    <property type="entry name" value="ACYL-COA DEHYDROGENASE"/>
    <property type="match status" value="1"/>
</dbReference>
<dbReference type="InterPro" id="IPR009100">
    <property type="entry name" value="AcylCoA_DH/oxidase_NM_dom_sf"/>
</dbReference>
<dbReference type="PROSITE" id="PS00072">
    <property type="entry name" value="ACYL_COA_DH_1"/>
    <property type="match status" value="1"/>
</dbReference>
<evidence type="ECO:0000313" key="4">
    <source>
        <dbReference type="EMBL" id="AQK95332.1"/>
    </source>
</evidence>
<sequence length="329" mass="35413">MGTQKKAAEWAARDAISHHQSAAAPPTAPPETGGEGRRELDATPTVLRLPITTSPAPSTDQINQARPDPKMQRWLPALLRRAAPGGGAARLFASSSLLFDDTQEQFKESVRKFAQENIAPRAAAIDASNHFPRDVDLWRLMGDFNLHGLTAPEEYGGMGLGYMYHCISMEEITRASGAVGLSYGAHSNLCINQLVRHGSPEQRLKYLPKLISGEHIGALAMSEPNSGSDVVSMKCKAEKVDGGYVLNGNKMWCTNGPSAQTLVVYAKTDLAAGSKGITAFIIEKGMPGFSTAQKLDKLGMRGSDVSLFLRTALCHARMSSVKKAKVFMS</sequence>
<accession>A0A1D6FV51</accession>
<dbReference type="GO" id="GO:0050660">
    <property type="term" value="F:flavin adenine dinucleotide binding"/>
    <property type="evidence" value="ECO:0007669"/>
    <property type="project" value="InterPro"/>
</dbReference>
<dbReference type="InterPro" id="IPR006089">
    <property type="entry name" value="Acyl-CoA_DH_CS"/>
</dbReference>
<dbReference type="Gene3D" id="1.10.540.10">
    <property type="entry name" value="Acyl-CoA dehydrogenase/oxidase, N-terminal domain"/>
    <property type="match status" value="1"/>
</dbReference>
<reference evidence="4" key="1">
    <citation type="submission" date="2015-12" db="EMBL/GenBank/DDBJ databases">
        <title>Update maize B73 reference genome by single molecule sequencing technologies.</title>
        <authorList>
            <consortium name="Maize Genome Sequencing Project"/>
            <person name="Ware D."/>
        </authorList>
    </citation>
    <scope>NUCLEOTIDE SEQUENCE</scope>
    <source>
        <tissue evidence="4">Seedling</tissue>
    </source>
</reference>
<gene>
    <name evidence="4" type="ORF">ZEAMMB73_Zm00001d010970</name>
</gene>
<dbReference type="SUPFAM" id="SSF56645">
    <property type="entry name" value="Acyl-CoA dehydrogenase NM domain-like"/>
    <property type="match status" value="1"/>
</dbReference>
<dbReference type="Gene3D" id="2.40.110.10">
    <property type="entry name" value="Butyryl-CoA Dehydrogenase, subunit A, domain 2"/>
    <property type="match status" value="1"/>
</dbReference>
<dbReference type="GO" id="GO:0003995">
    <property type="term" value="F:acyl-CoA dehydrogenase activity"/>
    <property type="evidence" value="ECO:0007669"/>
    <property type="project" value="InterPro"/>
</dbReference>
<proteinExistence type="predicted"/>
<evidence type="ECO:0000256" key="1">
    <source>
        <dbReference type="SAM" id="MobiDB-lite"/>
    </source>
</evidence>
<feature type="compositionally biased region" description="Basic and acidic residues" evidence="1">
    <location>
        <begin position="1"/>
        <end position="17"/>
    </location>
</feature>
<feature type="domain" description="Acyl-CoA dehydrogenase/oxidase N-terminal" evidence="3">
    <location>
        <begin position="101"/>
        <end position="214"/>
    </location>
</feature>